<reference evidence="1" key="1">
    <citation type="submission" date="2016-10" db="EMBL/GenBank/DDBJ databases">
        <title>Sequence of Gallionella enrichment culture.</title>
        <authorList>
            <person name="Poehlein A."/>
            <person name="Muehling M."/>
            <person name="Daniel R."/>
        </authorList>
    </citation>
    <scope>NUCLEOTIDE SEQUENCE</scope>
</reference>
<organism evidence="1">
    <name type="scientific">mine drainage metagenome</name>
    <dbReference type="NCBI Taxonomy" id="410659"/>
    <lineage>
        <taxon>unclassified sequences</taxon>
        <taxon>metagenomes</taxon>
        <taxon>ecological metagenomes</taxon>
    </lineage>
</organism>
<dbReference type="EMBL" id="MLJW01001006">
    <property type="protein sequence ID" value="OIQ80826.1"/>
    <property type="molecule type" value="Genomic_DNA"/>
</dbReference>
<protein>
    <recommendedName>
        <fullName evidence="2">Lipoprotein</fullName>
    </recommendedName>
</protein>
<dbReference type="PROSITE" id="PS51257">
    <property type="entry name" value="PROKAR_LIPOPROTEIN"/>
    <property type="match status" value="1"/>
</dbReference>
<accession>A0A1J5QCA4</accession>
<name>A0A1J5QCA4_9ZZZZ</name>
<sequence>MKTLRNQFLTLLAGMAAAVTLASCGGGGTGSAGTPLLGSANKNTATLTWLAGAQLTPAQVPMNLPVTVVYKLLDPYQHPIPGKIVTFYSNQSSMIQCFTQANPPTYNPSCSAATDSNGVAQIIMQVAPLNTAGTIYPGFDIPVQVVTSQVPVTVAPTASAPFSFASAVQYSETTTSISAPIGWIFSKLQ</sequence>
<dbReference type="InterPro" id="IPR008964">
    <property type="entry name" value="Invasin/intimin_cell_adhesion"/>
</dbReference>
<evidence type="ECO:0000313" key="1">
    <source>
        <dbReference type="EMBL" id="OIQ80826.1"/>
    </source>
</evidence>
<proteinExistence type="predicted"/>
<evidence type="ECO:0008006" key="2">
    <source>
        <dbReference type="Google" id="ProtNLM"/>
    </source>
</evidence>
<dbReference type="AlphaFoldDB" id="A0A1J5QCA4"/>
<gene>
    <name evidence="1" type="ORF">GALL_374120</name>
</gene>
<dbReference type="SUPFAM" id="SSF49373">
    <property type="entry name" value="Invasin/intimin cell-adhesion fragments"/>
    <property type="match status" value="1"/>
</dbReference>
<comment type="caution">
    <text evidence="1">The sequence shown here is derived from an EMBL/GenBank/DDBJ whole genome shotgun (WGS) entry which is preliminary data.</text>
</comment>